<evidence type="ECO:0000256" key="1">
    <source>
        <dbReference type="PIRSR" id="PIRSR016184-1"/>
    </source>
</evidence>
<dbReference type="Proteomes" id="UP000191024">
    <property type="component" value="Chromosome D"/>
</dbReference>
<organism evidence="2 3">
    <name type="scientific">Lachancea mirantina</name>
    <dbReference type="NCBI Taxonomy" id="1230905"/>
    <lineage>
        <taxon>Eukaryota</taxon>
        <taxon>Fungi</taxon>
        <taxon>Dikarya</taxon>
        <taxon>Ascomycota</taxon>
        <taxon>Saccharomycotina</taxon>
        <taxon>Saccharomycetes</taxon>
        <taxon>Saccharomycetales</taxon>
        <taxon>Saccharomycetaceae</taxon>
        <taxon>Lachancea</taxon>
    </lineage>
</organism>
<dbReference type="PANTHER" id="PTHR13774">
    <property type="entry name" value="PHENAZINE BIOSYNTHESIS PROTEIN"/>
    <property type="match status" value="1"/>
</dbReference>
<feature type="active site" evidence="1">
    <location>
        <position position="52"/>
    </location>
</feature>
<dbReference type="SUPFAM" id="SSF54506">
    <property type="entry name" value="Diaminopimelate epimerase-like"/>
    <property type="match status" value="1"/>
</dbReference>
<dbReference type="PIRSF" id="PIRSF016184">
    <property type="entry name" value="PhzC_PhzF"/>
    <property type="match status" value="1"/>
</dbReference>
<sequence length="290" mass="32018">MYTCVPFKQVDVFTAAPYKGNPVAVVNLMDKDESEYSTEYLQSIANWTNLSETTFLLKPTKLNCDYKLRIFTPASELPFAGHPTVGSCWAFHEFTGKTGNSLTYQECGLGVVEITRTGETLLFKAAKADIEEISHAEVDAYEEVLNTKFLEPAKLLQVGPKWIVCLVKDAEICYNLEPDFQKMKEYNTKFNATGLIVAGKKQGEDAYEMRAFAPAEGVSEDPVCGSGALALARCLQSVHNFQATYSFKIYQGGRLGRKGQINAIIEHVDSGINYKVGGRAVTVVDGTIKF</sequence>
<dbReference type="AlphaFoldDB" id="A0A1G4J9N5"/>
<dbReference type="NCBIfam" id="TIGR00654">
    <property type="entry name" value="PhzF_family"/>
    <property type="match status" value="1"/>
</dbReference>
<dbReference type="OrthoDB" id="75169at2759"/>
<reference evidence="2 3" key="1">
    <citation type="submission" date="2016-03" db="EMBL/GenBank/DDBJ databases">
        <authorList>
            <person name="Devillers H."/>
        </authorList>
    </citation>
    <scope>NUCLEOTIDE SEQUENCE [LARGE SCALE GENOMIC DNA]</scope>
    <source>
        <strain evidence="2">CBS 11717</strain>
    </source>
</reference>
<dbReference type="GO" id="GO:0016853">
    <property type="term" value="F:isomerase activity"/>
    <property type="evidence" value="ECO:0007669"/>
    <property type="project" value="TreeGrafter"/>
</dbReference>
<evidence type="ECO:0000313" key="2">
    <source>
        <dbReference type="EMBL" id="SCU86720.1"/>
    </source>
</evidence>
<protein>
    <submittedName>
        <fullName evidence="2">LAMI_0D03334g1_1</fullName>
    </submittedName>
</protein>
<dbReference type="GO" id="GO:0005737">
    <property type="term" value="C:cytoplasm"/>
    <property type="evidence" value="ECO:0007669"/>
    <property type="project" value="TreeGrafter"/>
</dbReference>
<dbReference type="STRING" id="1230905.A0A1G4J9N5"/>
<dbReference type="InterPro" id="IPR003719">
    <property type="entry name" value="Phenazine_PhzF-like"/>
</dbReference>
<name>A0A1G4J9N5_9SACH</name>
<keyword evidence="3" id="KW-1185">Reference proteome</keyword>
<dbReference type="Pfam" id="PF02567">
    <property type="entry name" value="PhzC-PhzF"/>
    <property type="match status" value="1"/>
</dbReference>
<gene>
    <name evidence="2" type="ORF">LAMI_0D03334G</name>
</gene>
<dbReference type="PANTHER" id="PTHR13774:SF32">
    <property type="entry name" value="ANTISENSE-ENHANCING SEQUENCE 1"/>
    <property type="match status" value="1"/>
</dbReference>
<evidence type="ECO:0000313" key="3">
    <source>
        <dbReference type="Proteomes" id="UP000191024"/>
    </source>
</evidence>
<accession>A0A1G4J9N5</accession>
<dbReference type="EMBL" id="LT598463">
    <property type="protein sequence ID" value="SCU86720.1"/>
    <property type="molecule type" value="Genomic_DNA"/>
</dbReference>
<dbReference type="Gene3D" id="3.10.310.10">
    <property type="entry name" value="Diaminopimelate Epimerase, Chain A, domain 1"/>
    <property type="match status" value="2"/>
</dbReference>
<proteinExistence type="predicted"/>